<dbReference type="AlphaFoldDB" id="A0A1W0W940"/>
<evidence type="ECO:0000313" key="2">
    <source>
        <dbReference type="EMBL" id="OQV11690.1"/>
    </source>
</evidence>
<dbReference type="Pfam" id="PF04177">
    <property type="entry name" value="TAP42"/>
    <property type="match status" value="1"/>
</dbReference>
<dbReference type="Gene3D" id="1.25.40.540">
    <property type="entry name" value="TAP42-like family"/>
    <property type="match status" value="1"/>
</dbReference>
<comment type="caution">
    <text evidence="2">The sequence shown here is derived from an EMBL/GenBank/DDBJ whole genome shotgun (WGS) entry which is preliminary data.</text>
</comment>
<dbReference type="OrthoDB" id="10261753at2759"/>
<proteinExistence type="predicted"/>
<dbReference type="GO" id="GO:0051721">
    <property type="term" value="F:protein phosphatase 2A binding"/>
    <property type="evidence" value="ECO:0007669"/>
    <property type="project" value="TreeGrafter"/>
</dbReference>
<dbReference type="GO" id="GO:0005829">
    <property type="term" value="C:cytosol"/>
    <property type="evidence" value="ECO:0007669"/>
    <property type="project" value="TreeGrafter"/>
</dbReference>
<evidence type="ECO:0000256" key="1">
    <source>
        <dbReference type="SAM" id="MobiDB-lite"/>
    </source>
</evidence>
<keyword evidence="3" id="KW-1185">Reference proteome</keyword>
<protein>
    <submittedName>
        <fullName evidence="2">Immunoglobulin-binding protein 1</fullName>
    </submittedName>
</protein>
<dbReference type="GO" id="GO:0009966">
    <property type="term" value="P:regulation of signal transduction"/>
    <property type="evidence" value="ECO:0007669"/>
    <property type="project" value="InterPro"/>
</dbReference>
<dbReference type="EMBL" id="MTYJ01000164">
    <property type="protein sequence ID" value="OQV11690.1"/>
    <property type="molecule type" value="Genomic_DNA"/>
</dbReference>
<reference evidence="3" key="1">
    <citation type="submission" date="2017-01" db="EMBL/GenBank/DDBJ databases">
        <title>Comparative genomics of anhydrobiosis in the tardigrade Hypsibius dujardini.</title>
        <authorList>
            <person name="Yoshida Y."/>
            <person name="Koutsovoulos G."/>
            <person name="Laetsch D."/>
            <person name="Stevens L."/>
            <person name="Kumar S."/>
            <person name="Horikawa D."/>
            <person name="Ishino K."/>
            <person name="Komine S."/>
            <person name="Tomita M."/>
            <person name="Blaxter M."/>
            <person name="Arakawa K."/>
        </authorList>
    </citation>
    <scope>NUCLEOTIDE SEQUENCE [LARGE SCALE GENOMIC DNA]</scope>
    <source>
        <strain evidence="3">Z151</strain>
    </source>
</reference>
<dbReference type="PANTHER" id="PTHR10933:SF9">
    <property type="entry name" value="IMMUNOGLOBULIN-BINDING PROTEIN 1"/>
    <property type="match status" value="1"/>
</dbReference>
<dbReference type="InterPro" id="IPR007304">
    <property type="entry name" value="TAP46-like"/>
</dbReference>
<dbReference type="PANTHER" id="PTHR10933">
    <property type="entry name" value="IMMUNOGLOBULIN-BINDING PROTEIN 1"/>
    <property type="match status" value="1"/>
</dbReference>
<name>A0A1W0W940_HYPEX</name>
<accession>A0A1W0W940</accession>
<gene>
    <name evidence="2" type="ORF">BV898_14034</name>
</gene>
<evidence type="ECO:0000313" key="3">
    <source>
        <dbReference type="Proteomes" id="UP000192578"/>
    </source>
</evidence>
<organism evidence="2 3">
    <name type="scientific">Hypsibius exemplaris</name>
    <name type="common">Freshwater tardigrade</name>
    <dbReference type="NCBI Taxonomy" id="2072580"/>
    <lineage>
        <taxon>Eukaryota</taxon>
        <taxon>Metazoa</taxon>
        <taxon>Ecdysozoa</taxon>
        <taxon>Tardigrada</taxon>
        <taxon>Eutardigrada</taxon>
        <taxon>Parachela</taxon>
        <taxon>Hypsibioidea</taxon>
        <taxon>Hypsibiidae</taxon>
        <taxon>Hypsibius</taxon>
    </lineage>
</organism>
<feature type="region of interest" description="Disordered" evidence="1">
    <location>
        <begin position="288"/>
        <end position="309"/>
    </location>
</feature>
<sequence length="355" mass="40223">MAISVDQNLGDSESLPQLLARAEREYQLIEDGTLPNSHAAITELIRKFETATKYVSVLGLFSRNEKLEEIPTSDLPFLLLPAYLAKLFLKLNDSRLERLETAEIYIKDFLGRCKDYEVPGHLAIPFSLVSNSRGAAEIGDEIPHHSPVEILQNATAKRAAKIAALHQKLESQEKTAQLKKRIDAGTADDDVERAYYQNVINTWILELLEDLTFLQEEKAMLDHRGKLARGEKIEERVITPHHDDNVRRVDKPITIVKNDIQKRVFGAGYPSLPTLTIEEFYQELVDEGKMPGPGSSKKAESLNYQGPTEEQLLGDILKKEREIETDDPEALENARAYDDWKDEHRRGWGNRIGKG</sequence>
<dbReference type="GO" id="GO:0035303">
    <property type="term" value="P:regulation of dephosphorylation"/>
    <property type="evidence" value="ECO:0007669"/>
    <property type="project" value="TreeGrafter"/>
</dbReference>
<dbReference type="InterPro" id="IPR038511">
    <property type="entry name" value="TAP42/TAP46-like_sf"/>
</dbReference>
<dbReference type="Proteomes" id="UP000192578">
    <property type="component" value="Unassembled WGS sequence"/>
</dbReference>